<dbReference type="PANTHER" id="PTHR10336:SF209">
    <property type="entry name" value="PHOSPHOINOSITIDE PHOSPHOLIPASE C"/>
    <property type="match status" value="1"/>
</dbReference>
<dbReference type="OrthoDB" id="269822at2759"/>
<reference evidence="16" key="1">
    <citation type="submission" date="2020-11" db="EMBL/GenBank/DDBJ databases">
        <authorList>
            <person name="Tran Van P."/>
        </authorList>
    </citation>
    <scope>NUCLEOTIDE SEQUENCE</scope>
</reference>
<dbReference type="GO" id="GO:0005886">
    <property type="term" value="C:plasma membrane"/>
    <property type="evidence" value="ECO:0007669"/>
    <property type="project" value="TreeGrafter"/>
</dbReference>
<dbReference type="PRINTS" id="PR00390">
    <property type="entry name" value="PHPHLIPASEC"/>
</dbReference>
<dbReference type="PANTHER" id="PTHR10336">
    <property type="entry name" value="PHOSPHOINOSITIDE-SPECIFIC PHOSPHOLIPASE C FAMILY PROTEIN"/>
    <property type="match status" value="1"/>
</dbReference>
<dbReference type="EC" id="3.1.4.11" evidence="3 11"/>
<dbReference type="SMART" id="SM00054">
    <property type="entry name" value="EFh"/>
    <property type="match status" value="1"/>
</dbReference>
<dbReference type="Pfam" id="PF00388">
    <property type="entry name" value="PI-PLC-X"/>
    <property type="match status" value="1"/>
</dbReference>
<dbReference type="FunFam" id="3.20.20.190:FF:000039">
    <property type="entry name" value="Phosphoinositide phospholipase C"/>
    <property type="match status" value="1"/>
</dbReference>
<evidence type="ECO:0000256" key="7">
    <source>
        <dbReference type="ARBA" id="ARBA00022963"/>
    </source>
</evidence>
<evidence type="ECO:0000256" key="11">
    <source>
        <dbReference type="RuleBase" id="RU361133"/>
    </source>
</evidence>
<dbReference type="GO" id="GO:0035556">
    <property type="term" value="P:intracellular signal transduction"/>
    <property type="evidence" value="ECO:0007669"/>
    <property type="project" value="InterPro"/>
</dbReference>
<feature type="compositionally biased region" description="Polar residues" evidence="12">
    <location>
        <begin position="484"/>
        <end position="507"/>
    </location>
</feature>
<evidence type="ECO:0000256" key="1">
    <source>
        <dbReference type="ARBA" id="ARBA00001913"/>
    </source>
</evidence>
<dbReference type="GO" id="GO:0016042">
    <property type="term" value="P:lipid catabolic process"/>
    <property type="evidence" value="ECO:0007669"/>
    <property type="project" value="UniProtKB-KW"/>
</dbReference>
<dbReference type="PROSITE" id="PS50007">
    <property type="entry name" value="PIPLC_X_DOMAIN"/>
    <property type="match status" value="1"/>
</dbReference>
<dbReference type="SUPFAM" id="SSF47473">
    <property type="entry name" value="EF-hand"/>
    <property type="match status" value="1"/>
</dbReference>
<comment type="catalytic activity">
    <reaction evidence="10">
        <text>a 1,2-diacyl-sn-glycero-3-phospho-(1D-myo-inositol-4,5-bisphosphate) + H2O = 1D-myo-inositol 1,4,5-trisphosphate + a 1,2-diacyl-sn-glycerol + H(+)</text>
        <dbReference type="Rhea" id="RHEA:33179"/>
        <dbReference type="ChEBI" id="CHEBI:15377"/>
        <dbReference type="ChEBI" id="CHEBI:15378"/>
        <dbReference type="ChEBI" id="CHEBI:17815"/>
        <dbReference type="ChEBI" id="CHEBI:58456"/>
        <dbReference type="ChEBI" id="CHEBI:203600"/>
        <dbReference type="EC" id="3.1.4.11"/>
    </reaction>
    <physiologicalReaction direction="left-to-right" evidence="10">
        <dbReference type="Rhea" id="RHEA:33180"/>
    </physiologicalReaction>
</comment>
<keyword evidence="4" id="KW-0963">Cytoplasm</keyword>
<dbReference type="EMBL" id="LR900418">
    <property type="protein sequence ID" value="CAD7245605.1"/>
    <property type="molecule type" value="Genomic_DNA"/>
</dbReference>
<dbReference type="Gene3D" id="3.20.20.190">
    <property type="entry name" value="Phosphatidylinositol (PI) phosphodiesterase"/>
    <property type="match status" value="1"/>
</dbReference>
<evidence type="ECO:0000259" key="14">
    <source>
        <dbReference type="PROSITE" id="PS50008"/>
    </source>
</evidence>
<dbReference type="Pfam" id="PF00168">
    <property type="entry name" value="C2"/>
    <property type="match status" value="1"/>
</dbReference>
<evidence type="ECO:0000256" key="12">
    <source>
        <dbReference type="SAM" id="MobiDB-lite"/>
    </source>
</evidence>
<dbReference type="InterPro" id="IPR017946">
    <property type="entry name" value="PLC-like_Pdiesterase_TIM-brl"/>
</dbReference>
<keyword evidence="6" id="KW-0106">Calcium</keyword>
<dbReference type="Pfam" id="PF00387">
    <property type="entry name" value="PI-PLC-Y"/>
    <property type="match status" value="1"/>
</dbReference>
<dbReference type="Gene3D" id="1.10.238.10">
    <property type="entry name" value="EF-hand"/>
    <property type="match status" value="2"/>
</dbReference>
<name>A0A7R9A6Y6_9CRUS</name>
<comment type="cofactor">
    <cofactor evidence="1">
        <name>Ca(2+)</name>
        <dbReference type="ChEBI" id="CHEBI:29108"/>
    </cofactor>
</comment>
<dbReference type="SMART" id="SM00148">
    <property type="entry name" value="PLCXc"/>
    <property type="match status" value="1"/>
</dbReference>
<sequence>MNEVLKELERGSYMHKIKPDGTWNGRRFRISLPDLQFTYKPSFKGCSCSASTWRLQRVTSNVDYRIVYHNAVDIHDMQEVRRGWKTDSFNKVAARMQRGVRVPHPIEEKTCFSVIHGKQGKSLDVVAPSDRIRDQWVTGLQFLIEKIQCEEMEAKHDRWLRKQFEAADENKSGRLNFDEVCQLVQQLNIDMDKKEIKLLFDKANVDKSKAGGKNSLNQDEFLQLYYVLLYRPEVEEIFRKYRGQEFISIDGLGLFLKEEQGMENVTFEECAACIAAYETREDLKEAGYMSAKSFAKFLQSEMFNVFGKSQKILCDDMTQPLSHYYIASSHNTYLMADQLTGDSSVEGYIRALQAGCRCVELDCHDGPEGEPIIYHAYTLTSRIRFMDVISDAIKGYAFVASPYPLILSLEVHCSEEQQAKLAHHLVTFLGDMLYKDPVDPDATSLPSPEALKRKIIIKAKKLPAESGEEAEELDGMSGDERGSGSPNQISAVNGMSNESSSPDSSRVISNHMSDLVNICQAVKFKSFQHSRVFGKPYFMSSFSEGKATEMILAEESDFINYNQRQLCRIYPHGLRTSSSNYYPHTFWNVGCQIVALNYQTPDKPNTINRGMFRQNGGCGYVLKPHFLRSGAYHQGNETRKTSIGFVYQDAGPAGEWRVEMRLVSGSCLPKPKGKLDGEVVDPYVQVKLYGHSKDKFKFKSKFIHNNGFNPHWDEKFEFVARVPHLAHLLFLVKDYKTSGKDDCLAAYSLPLTCLQSGYRCIRLEDLSGNPLFPACIFIHTIIKTN</sequence>
<evidence type="ECO:0000256" key="10">
    <source>
        <dbReference type="ARBA" id="ARBA00023674"/>
    </source>
</evidence>
<dbReference type="InterPro" id="IPR011993">
    <property type="entry name" value="PH-like_dom_sf"/>
</dbReference>
<dbReference type="Proteomes" id="UP000677054">
    <property type="component" value="Unassembled WGS sequence"/>
</dbReference>
<evidence type="ECO:0000259" key="13">
    <source>
        <dbReference type="PROSITE" id="PS50004"/>
    </source>
</evidence>
<dbReference type="GO" id="GO:0005509">
    <property type="term" value="F:calcium ion binding"/>
    <property type="evidence" value="ECO:0007669"/>
    <property type="project" value="InterPro"/>
</dbReference>
<gene>
    <name evidence="16" type="ORF">DSTB1V02_LOCUS5476</name>
</gene>
<dbReference type="GO" id="GO:0005737">
    <property type="term" value="C:cytoplasm"/>
    <property type="evidence" value="ECO:0007669"/>
    <property type="project" value="UniProtKB-SubCell"/>
</dbReference>
<dbReference type="InterPro" id="IPR011992">
    <property type="entry name" value="EF-hand-dom_pair"/>
</dbReference>
<evidence type="ECO:0000313" key="17">
    <source>
        <dbReference type="Proteomes" id="UP000677054"/>
    </source>
</evidence>
<dbReference type="Gene3D" id="2.60.40.150">
    <property type="entry name" value="C2 domain"/>
    <property type="match status" value="1"/>
</dbReference>
<dbReference type="SUPFAM" id="SSF50729">
    <property type="entry name" value="PH domain-like"/>
    <property type="match status" value="1"/>
</dbReference>
<feature type="region of interest" description="Disordered" evidence="12">
    <location>
        <begin position="466"/>
        <end position="507"/>
    </location>
</feature>
<dbReference type="FunFam" id="1.10.238.10:FF:000005">
    <property type="entry name" value="Phosphoinositide phospholipase C"/>
    <property type="match status" value="1"/>
</dbReference>
<dbReference type="PROSITE" id="PS50008">
    <property type="entry name" value="PIPLC_Y_DOMAIN"/>
    <property type="match status" value="1"/>
</dbReference>
<dbReference type="InterPro" id="IPR002048">
    <property type="entry name" value="EF_hand_dom"/>
</dbReference>
<keyword evidence="7 11" id="KW-0442">Lipid degradation</keyword>
<evidence type="ECO:0000256" key="9">
    <source>
        <dbReference type="ARBA" id="ARBA00023224"/>
    </source>
</evidence>
<dbReference type="AlphaFoldDB" id="A0A7R9A6Y6"/>
<dbReference type="PROSITE" id="PS50004">
    <property type="entry name" value="C2"/>
    <property type="match status" value="1"/>
</dbReference>
<dbReference type="SMART" id="SM00239">
    <property type="entry name" value="C2"/>
    <property type="match status" value="1"/>
</dbReference>
<evidence type="ECO:0000256" key="2">
    <source>
        <dbReference type="ARBA" id="ARBA00004496"/>
    </source>
</evidence>
<dbReference type="SUPFAM" id="SSF49562">
    <property type="entry name" value="C2 domain (Calcium/lipid-binding domain, CaLB)"/>
    <property type="match status" value="1"/>
</dbReference>
<dbReference type="CDD" id="cd00275">
    <property type="entry name" value="C2_PLC_like"/>
    <property type="match status" value="1"/>
</dbReference>
<dbReference type="InterPro" id="IPR035892">
    <property type="entry name" value="C2_domain_sf"/>
</dbReference>
<evidence type="ECO:0000313" key="16">
    <source>
        <dbReference type="EMBL" id="CAD7245605.1"/>
    </source>
</evidence>
<keyword evidence="17" id="KW-1185">Reference proteome</keyword>
<dbReference type="InterPro" id="IPR018247">
    <property type="entry name" value="EF_Hand_1_Ca_BS"/>
</dbReference>
<feature type="domain" description="EF-hand" evidence="15">
    <location>
        <begin position="155"/>
        <end position="190"/>
    </location>
</feature>
<dbReference type="SUPFAM" id="SSF51695">
    <property type="entry name" value="PLC-like phosphodiesterases"/>
    <property type="match status" value="1"/>
</dbReference>
<dbReference type="InterPro" id="IPR000008">
    <property type="entry name" value="C2_dom"/>
</dbReference>
<evidence type="ECO:0000256" key="5">
    <source>
        <dbReference type="ARBA" id="ARBA00022801"/>
    </source>
</evidence>
<accession>A0A7R9A6Y6</accession>
<dbReference type="InterPro" id="IPR000909">
    <property type="entry name" value="PLipase_C_PInositol-sp_X_dom"/>
</dbReference>
<dbReference type="InterPro" id="IPR015359">
    <property type="entry name" value="PLC_EF-hand-like"/>
</dbReference>
<organism evidence="16">
    <name type="scientific">Darwinula stevensoni</name>
    <dbReference type="NCBI Taxonomy" id="69355"/>
    <lineage>
        <taxon>Eukaryota</taxon>
        <taxon>Metazoa</taxon>
        <taxon>Ecdysozoa</taxon>
        <taxon>Arthropoda</taxon>
        <taxon>Crustacea</taxon>
        <taxon>Oligostraca</taxon>
        <taxon>Ostracoda</taxon>
        <taxon>Podocopa</taxon>
        <taxon>Podocopida</taxon>
        <taxon>Darwinulocopina</taxon>
        <taxon>Darwinuloidea</taxon>
        <taxon>Darwinulidae</taxon>
        <taxon>Darwinula</taxon>
    </lineage>
</organism>
<evidence type="ECO:0000259" key="15">
    <source>
        <dbReference type="PROSITE" id="PS50222"/>
    </source>
</evidence>
<dbReference type="GO" id="GO:0004435">
    <property type="term" value="F:phosphatidylinositol-4,5-bisphosphate phospholipase C activity"/>
    <property type="evidence" value="ECO:0007669"/>
    <property type="project" value="UniProtKB-EC"/>
</dbReference>
<dbReference type="PROSITE" id="PS00018">
    <property type="entry name" value="EF_HAND_1"/>
    <property type="match status" value="1"/>
</dbReference>
<feature type="domain" description="PI-PLC Y-box" evidence="14">
    <location>
        <begin position="512"/>
        <end position="628"/>
    </location>
</feature>
<proteinExistence type="predicted"/>
<protein>
    <recommendedName>
        <fullName evidence="3 11">Phosphoinositide phospholipase C</fullName>
        <ecNumber evidence="3 11">3.1.4.11</ecNumber>
    </recommendedName>
</protein>
<evidence type="ECO:0000256" key="6">
    <source>
        <dbReference type="ARBA" id="ARBA00022837"/>
    </source>
</evidence>
<comment type="subcellular location">
    <subcellularLocation>
        <location evidence="2">Cytoplasm</location>
    </subcellularLocation>
</comment>
<evidence type="ECO:0000256" key="8">
    <source>
        <dbReference type="ARBA" id="ARBA00023098"/>
    </source>
</evidence>
<dbReference type="Pfam" id="PF09279">
    <property type="entry name" value="EF-hand_like"/>
    <property type="match status" value="1"/>
</dbReference>
<dbReference type="SMART" id="SM00149">
    <property type="entry name" value="PLCYc"/>
    <property type="match status" value="1"/>
</dbReference>
<dbReference type="EMBL" id="CAJPEV010000901">
    <property type="protein sequence ID" value="CAG0889393.1"/>
    <property type="molecule type" value="Genomic_DNA"/>
</dbReference>
<dbReference type="InterPro" id="IPR001711">
    <property type="entry name" value="PLipase_C_Pinositol-sp_Y"/>
</dbReference>
<feature type="domain" description="C2" evidence="13">
    <location>
        <begin position="637"/>
        <end position="765"/>
    </location>
</feature>
<keyword evidence="5 11" id="KW-0378">Hydrolase</keyword>
<dbReference type="Gene3D" id="2.30.29.30">
    <property type="entry name" value="Pleckstrin-homology domain (PH domain)/Phosphotyrosine-binding domain (PTB)"/>
    <property type="match status" value="1"/>
</dbReference>
<dbReference type="PROSITE" id="PS50222">
    <property type="entry name" value="EF_HAND_2"/>
    <property type="match status" value="1"/>
</dbReference>
<dbReference type="InterPro" id="IPR001192">
    <property type="entry name" value="PI-PLC_fam"/>
</dbReference>
<keyword evidence="8 11" id="KW-0443">Lipid metabolism</keyword>
<evidence type="ECO:0000256" key="4">
    <source>
        <dbReference type="ARBA" id="ARBA00022490"/>
    </source>
</evidence>
<evidence type="ECO:0000256" key="3">
    <source>
        <dbReference type="ARBA" id="ARBA00012368"/>
    </source>
</evidence>
<keyword evidence="9" id="KW-0807">Transducer</keyword>